<gene>
    <name evidence="1" type="ORF">G3I66_16320</name>
    <name evidence="2" type="ORF">G3I66_36610</name>
</gene>
<proteinExistence type="predicted"/>
<dbReference type="Proteomes" id="UP000475666">
    <property type="component" value="Unassembled WGS sequence"/>
</dbReference>
<reference evidence="1 3" key="1">
    <citation type="submission" date="2020-01" db="EMBL/GenBank/DDBJ databases">
        <title>Insect and environment-associated Actinomycetes.</title>
        <authorList>
            <person name="Currrie C."/>
            <person name="Chevrette M."/>
            <person name="Carlson C."/>
            <person name="Stubbendieck R."/>
            <person name="Wendt-Pienkowski E."/>
        </authorList>
    </citation>
    <scope>NUCLEOTIDE SEQUENCE [LARGE SCALE GENOMIC DNA]</scope>
    <source>
        <strain evidence="1 3">SID7739</strain>
    </source>
</reference>
<dbReference type="RefSeq" id="WP_164274988.1">
    <property type="nucleotide sequence ID" value="NZ_JAAGMQ010000458.1"/>
</dbReference>
<dbReference type="EMBL" id="JAAGMQ010001082">
    <property type="protein sequence ID" value="NEC38653.1"/>
    <property type="molecule type" value="Genomic_DNA"/>
</dbReference>
<protein>
    <submittedName>
        <fullName evidence="1">Uncharacterized protein</fullName>
    </submittedName>
</protein>
<dbReference type="EMBL" id="JAAGMQ010000458">
    <property type="protein sequence ID" value="NEC34719.1"/>
    <property type="molecule type" value="Genomic_DNA"/>
</dbReference>
<evidence type="ECO:0000313" key="3">
    <source>
        <dbReference type="Proteomes" id="UP000475666"/>
    </source>
</evidence>
<evidence type="ECO:0000313" key="2">
    <source>
        <dbReference type="EMBL" id="NEC38653.1"/>
    </source>
</evidence>
<accession>A0A6G3TD99</accession>
<dbReference type="AlphaFoldDB" id="A0A6G3TD99"/>
<sequence>MSDLLNTILDAHGGRTRWEEADHISARQFFGGALWGMKGHPGALNDVDVTVGLHRQYVRQEPFFTPGHHVTFTGDRVTVHDTNDTLVDELTDPRASFTGHDLMTPWTRLQLAYFSGTAMWTYLAEPLSLTLPGVRTEEISTWTENGEKFRRLHVTFPATIATLSTEQTLYVDTSGLIRRRDYSVEIAGNTPAAHYISGHQEVSGLIIPTTRMIYSRDENGHKVPEPLVVSVHLENITVS</sequence>
<evidence type="ECO:0000313" key="1">
    <source>
        <dbReference type="EMBL" id="NEC34719.1"/>
    </source>
</evidence>
<name>A0A6G3TD99_9ACTN</name>
<organism evidence="1 3">
    <name type="scientific">Streptomyces rubrogriseus</name>
    <dbReference type="NCBI Taxonomy" id="194673"/>
    <lineage>
        <taxon>Bacteria</taxon>
        <taxon>Bacillati</taxon>
        <taxon>Actinomycetota</taxon>
        <taxon>Actinomycetes</taxon>
        <taxon>Kitasatosporales</taxon>
        <taxon>Streptomycetaceae</taxon>
        <taxon>Streptomyces</taxon>
        <taxon>Streptomyces violaceoruber group</taxon>
    </lineage>
</organism>
<comment type="caution">
    <text evidence="1">The sequence shown here is derived from an EMBL/GenBank/DDBJ whole genome shotgun (WGS) entry which is preliminary data.</text>
</comment>